<evidence type="ECO:0000313" key="3">
    <source>
        <dbReference type="Proteomes" id="UP000070326"/>
    </source>
</evidence>
<organism evidence="1 3">
    <name type="scientific">Peptostreptococcus anaerobius</name>
    <dbReference type="NCBI Taxonomy" id="1261"/>
    <lineage>
        <taxon>Bacteria</taxon>
        <taxon>Bacillati</taxon>
        <taxon>Bacillota</taxon>
        <taxon>Clostridia</taxon>
        <taxon>Peptostreptococcales</taxon>
        <taxon>Peptostreptococcaceae</taxon>
        <taxon>Peptostreptococcus</taxon>
    </lineage>
</organism>
<evidence type="ECO:0000313" key="1">
    <source>
        <dbReference type="EMBL" id="KXI12054.1"/>
    </source>
</evidence>
<name>A0A135YRQ2_9FIRM</name>
<sequence length="179" mass="21249">MNTQFKKNCLMEIYTECDESFLVGFYLSSFDEYSLFHLLDEQGKIDGIYLIKNKFIKNTNYETEYLEKINLYAEFWKINSDKNIFNIGLKQKNISNIGDILKYIKENKIISSFKINKKKYIITGYIKSINKTNIEVQEIDLETAKEFETTSYFLKDNILLIEIDSVNNRLLDYAHLKNH</sequence>
<reference evidence="2 4" key="2">
    <citation type="submission" date="2018-06" db="EMBL/GenBank/DDBJ databases">
        <authorList>
            <consortium name="Pathogen Informatics"/>
            <person name="Doyle S."/>
        </authorList>
    </citation>
    <scope>NUCLEOTIDE SEQUENCE [LARGE SCALE GENOMIC DNA]</scope>
    <source>
        <strain evidence="2 4">NCTC11460</strain>
    </source>
</reference>
<evidence type="ECO:0000313" key="4">
    <source>
        <dbReference type="Proteomes" id="UP000255101"/>
    </source>
</evidence>
<dbReference type="EMBL" id="LSQZ01000060">
    <property type="protein sequence ID" value="KXI12054.1"/>
    <property type="molecule type" value="Genomic_DNA"/>
</dbReference>
<dbReference type="PATRIC" id="fig|1261.3.peg.86"/>
<dbReference type="Proteomes" id="UP000070326">
    <property type="component" value="Unassembled WGS sequence"/>
</dbReference>
<reference evidence="1 3" key="1">
    <citation type="submission" date="2016-02" db="EMBL/GenBank/DDBJ databases">
        <authorList>
            <person name="Wen L."/>
            <person name="He K."/>
            <person name="Yang H."/>
        </authorList>
    </citation>
    <scope>NUCLEOTIDE SEQUENCE [LARGE SCALE GENOMIC DNA]</scope>
    <source>
        <strain evidence="1 3">MJR8628A</strain>
    </source>
</reference>
<dbReference type="eggNOG" id="ENOG50336J6">
    <property type="taxonomic scope" value="Bacteria"/>
</dbReference>
<dbReference type="AlphaFoldDB" id="A0A135YRQ2"/>
<dbReference type="GeneID" id="79842136"/>
<dbReference type="STRING" id="1261.HMPREF3195_01115"/>
<proteinExistence type="predicted"/>
<protein>
    <submittedName>
        <fullName evidence="1">Uncharacterized protein</fullName>
    </submittedName>
</protein>
<dbReference type="RefSeq" id="WP_002842849.1">
    <property type="nucleotide sequence ID" value="NZ_CAMPYD010000003.1"/>
</dbReference>
<evidence type="ECO:0000313" key="2">
    <source>
        <dbReference type="EMBL" id="SUB61939.1"/>
    </source>
</evidence>
<dbReference type="EMBL" id="UGTB01000004">
    <property type="protein sequence ID" value="SUB61939.1"/>
    <property type="molecule type" value="Genomic_DNA"/>
</dbReference>
<gene>
    <name evidence="1" type="ORF">HMPREF3195_01115</name>
    <name evidence="2" type="ORF">NCTC11460_01931</name>
</gene>
<dbReference type="Proteomes" id="UP000255101">
    <property type="component" value="Unassembled WGS sequence"/>
</dbReference>
<accession>A0A135YRQ2</accession>